<feature type="compositionally biased region" description="Basic and acidic residues" evidence="1">
    <location>
        <begin position="287"/>
        <end position="359"/>
    </location>
</feature>
<dbReference type="RefSeq" id="XP_028881326.1">
    <property type="nucleotide sequence ID" value="XM_029027471.1"/>
</dbReference>
<dbReference type="PANTHER" id="PTHR35615">
    <property type="entry name" value="PRESENT IN THE OUTER MITOCHONDRIAL MEMBRANE PROTEOME 22-RELATED"/>
    <property type="match status" value="1"/>
</dbReference>
<feature type="compositionally biased region" description="Basic and acidic residues" evidence="1">
    <location>
        <begin position="747"/>
        <end position="788"/>
    </location>
</feature>
<evidence type="ECO:0000256" key="1">
    <source>
        <dbReference type="SAM" id="MobiDB-lite"/>
    </source>
</evidence>
<dbReference type="OrthoDB" id="277748at2759"/>
<dbReference type="Proteomes" id="UP000192257">
    <property type="component" value="Unassembled WGS sequence"/>
</dbReference>
<dbReference type="InterPro" id="IPR027417">
    <property type="entry name" value="P-loop_NTPase"/>
</dbReference>
<dbReference type="VEuPathDB" id="TriTrypDB:TM35_000232310"/>
<name>A0A1X0NT24_9TRYP</name>
<dbReference type="GeneID" id="39987251"/>
<proteinExistence type="predicted"/>
<dbReference type="AlphaFoldDB" id="A0A1X0NT24"/>
<dbReference type="InterPro" id="IPR036961">
    <property type="entry name" value="Kinesin_motor_dom_sf"/>
</dbReference>
<feature type="compositionally biased region" description="Basic and acidic residues" evidence="1">
    <location>
        <begin position="516"/>
        <end position="569"/>
    </location>
</feature>
<evidence type="ECO:0000313" key="2">
    <source>
        <dbReference type="EMBL" id="ORC87260.1"/>
    </source>
</evidence>
<feature type="compositionally biased region" description="Polar residues" evidence="1">
    <location>
        <begin position="199"/>
        <end position="210"/>
    </location>
</feature>
<accession>A0A1X0NT24</accession>
<evidence type="ECO:0000313" key="3">
    <source>
        <dbReference type="Proteomes" id="UP000192257"/>
    </source>
</evidence>
<reference evidence="2 3" key="1">
    <citation type="submission" date="2017-03" db="EMBL/GenBank/DDBJ databases">
        <title>An alternative strategy for trypanosome survival in the mammalian bloodstream revealed through genome and transcriptome analysis of the ubiquitous bovine parasite Trypanosoma (Megatrypanum) theileri.</title>
        <authorList>
            <person name="Kelly S."/>
            <person name="Ivens A."/>
            <person name="Mott A."/>
            <person name="O'Neill E."/>
            <person name="Emms D."/>
            <person name="Macleod O."/>
            <person name="Voorheis P."/>
            <person name="Matthews J."/>
            <person name="Matthews K."/>
            <person name="Carrington M."/>
        </authorList>
    </citation>
    <scope>NUCLEOTIDE SEQUENCE [LARGE SCALE GENOMIC DNA]</scope>
    <source>
        <strain evidence="2">Edinburgh</strain>
    </source>
</reference>
<feature type="region of interest" description="Disordered" evidence="1">
    <location>
        <begin position="633"/>
        <end position="791"/>
    </location>
</feature>
<feature type="region of interest" description="Disordered" evidence="1">
    <location>
        <begin position="443"/>
        <end position="615"/>
    </location>
</feature>
<dbReference type="Gene3D" id="3.40.850.10">
    <property type="entry name" value="Kinesin motor domain"/>
    <property type="match status" value="1"/>
</dbReference>
<feature type="compositionally biased region" description="Polar residues" evidence="1">
    <location>
        <begin position="380"/>
        <end position="397"/>
    </location>
</feature>
<feature type="compositionally biased region" description="Polar residues" evidence="1">
    <location>
        <begin position="219"/>
        <end position="229"/>
    </location>
</feature>
<keyword evidence="3" id="KW-1185">Reference proteome</keyword>
<sequence>MRGGGYTNRAPSMGGEPYQGAMMQQPFGSQYGIQGYDNLDNYGGGSYNMGYAEKMNGNSFRQNGYPYDKNNDPYPGMNRMGSGMGGAFGSYGMNSMGGFGSMQASMCRMNEPPPVIYKLFSSRRDRFGLSSNRDFHARHSQLSLYGIGNRGSSINNSAMGSAFDRDVPSATKDTGFSTKYEPKKSGTYGTSPAKAGGSFSATPAKASTPSVYERAPATSGKSVSTSTDKQPYDKQPSEKRYVSKRPLSPTARTFDYDGATDADSKTRRKSSGVREVVSRPSAIAESRSTDKGARGDKVAERGRTAEREKPVQREMPAEREAPVRREMPAETEQRKTTEERRPQERSEVSIPLSREESVAEQKPASVTSAFGDIVDKSAVLEQSQYEPSQSRIQSNTHSQRGSLRRRSSVGRPRTASMISMSIAEFPEGDEMKDILDAGIVGTRRASSIMDPGAAGHRRTSSISAKAYDGQTSVSRQEGGGTKDDEQKAEEYRKRLEERKSIDQKLRRQSEVALQQRQEREQTQREERKKFDDEMKRKNEEERERRKAEERKRFEEARSLEQKQEEERIKNLLAHSEVGPTEPETGERRSVVRRNSRTRPSTRINSMLGAIPEQPPDVEAGAVKDVLDDALPVARHSVDMTHGRKSISHPEGPRRSIASAGDAGHRQQEDKKRQQEEQRRQEEERRRHEEQRKQQEEEQRRRHEEQRKQQEEEQRRRHEEQKRKEEEAKRHHEEEKKPEGGEVQQQEQHQHHSQESQKQQEEHQHHSQESQRQQEEHHHHDEQQKDPKKSNPIKTLVLLEKNPRPSKTLTAEGNSFTYRGVKHEATEVVFRDPKSMSYHSNIFSTIKSVVCDGFNSSIVSVEAPNTGRVFESPVWTGLTRIVRGVMQRSETKPENRTELAAAFGFIHKDKVRDLIVENSNFEQLLVHPSPIYGPRIPQLRYNPISSPSAFEEMMASALRRSSADPILSSMDGVAVALLLSKQYCLTTNEAGEKTYDVLLSSLVVASTGSDTLPYESALARVRNEYSMLFHLLLGGPCFTCFMLNLSLGEEEASHQEVLDRLIALHDKMHSSYNYPLRNGSVMRFVKYVETANKEGRERVKNEQNPEKRAKLERYVQEQARLLSDAGKMLEEAREVMTAAPSSAQR</sequence>
<feature type="compositionally biased region" description="Basic and acidic residues" evidence="1">
    <location>
        <begin position="662"/>
        <end position="739"/>
    </location>
</feature>
<feature type="region of interest" description="Disordered" evidence="1">
    <location>
        <begin position="1"/>
        <end position="21"/>
    </location>
</feature>
<comment type="caution">
    <text evidence="2">The sequence shown here is derived from an EMBL/GenBank/DDBJ whole genome shotgun (WGS) entry which is preliminary data.</text>
</comment>
<dbReference type="EMBL" id="NBCO01000023">
    <property type="protein sequence ID" value="ORC87260.1"/>
    <property type="molecule type" value="Genomic_DNA"/>
</dbReference>
<dbReference type="PANTHER" id="PTHR35615:SF8">
    <property type="entry name" value="TRANSMEMBRANE PROTEIN"/>
    <property type="match status" value="1"/>
</dbReference>
<organism evidence="2 3">
    <name type="scientific">Trypanosoma theileri</name>
    <dbReference type="NCBI Taxonomy" id="67003"/>
    <lineage>
        <taxon>Eukaryota</taxon>
        <taxon>Discoba</taxon>
        <taxon>Euglenozoa</taxon>
        <taxon>Kinetoplastea</taxon>
        <taxon>Metakinetoplastina</taxon>
        <taxon>Trypanosomatida</taxon>
        <taxon>Trypanosomatidae</taxon>
        <taxon>Trypanosoma</taxon>
    </lineage>
</organism>
<feature type="compositionally biased region" description="Basic and acidic residues" evidence="1">
    <location>
        <begin position="480"/>
        <end position="509"/>
    </location>
</feature>
<dbReference type="SUPFAM" id="SSF52540">
    <property type="entry name" value="P-loop containing nucleoside triphosphate hydrolases"/>
    <property type="match status" value="1"/>
</dbReference>
<feature type="region of interest" description="Disordered" evidence="1">
    <location>
        <begin position="159"/>
        <end position="419"/>
    </location>
</feature>
<protein>
    <submittedName>
        <fullName evidence="2">Uncharacterized protein</fullName>
    </submittedName>
</protein>
<gene>
    <name evidence="2" type="ORF">TM35_000232310</name>
</gene>
<dbReference type="STRING" id="67003.A0A1X0NT24"/>
<feature type="compositionally biased region" description="Basic and acidic residues" evidence="1">
    <location>
        <begin position="230"/>
        <end position="241"/>
    </location>
</feature>